<proteinExistence type="predicted"/>
<sequence length="104" mass="11052">MIAVLLMLAALLPSALHAAERDAAAPPASCIEAEVNGYRSLSYDCLNQDMAQRLARQRPPRRGAPAVSEEAPRRPPSALGMPTPATLGNRMGNTFGVSAFPQRP</sequence>
<feature type="signal peptide" evidence="2">
    <location>
        <begin position="1"/>
        <end position="18"/>
    </location>
</feature>
<dbReference type="RefSeq" id="WP_029581098.1">
    <property type="nucleotide sequence ID" value="NZ_CP012076.1"/>
</dbReference>
<feature type="chain" id="PRO_5042884907" evidence="2">
    <location>
        <begin position="19"/>
        <end position="104"/>
    </location>
</feature>
<evidence type="ECO:0000256" key="2">
    <source>
        <dbReference type="SAM" id="SignalP"/>
    </source>
</evidence>
<evidence type="ECO:0000313" key="4">
    <source>
        <dbReference type="Proteomes" id="UP000282741"/>
    </source>
</evidence>
<dbReference type="EMBL" id="CP024172">
    <property type="protein sequence ID" value="AZW18569.1"/>
    <property type="molecule type" value="Genomic_DNA"/>
</dbReference>
<evidence type="ECO:0000313" key="3">
    <source>
        <dbReference type="EMBL" id="AZW18569.1"/>
    </source>
</evidence>
<dbReference type="AlphaFoldDB" id="A0AAN1VH06"/>
<feature type="region of interest" description="Disordered" evidence="1">
    <location>
        <begin position="54"/>
        <end position="104"/>
    </location>
</feature>
<accession>A0AAN1VH06</accession>
<reference evidence="4" key="1">
    <citation type="submission" date="2017-10" db="EMBL/GenBank/DDBJ databases">
        <title>Whole genome sequencing of various Bordetella species.</title>
        <authorList>
            <person name="Weigand M.R."/>
            <person name="Loparev V."/>
            <person name="Peng Y."/>
            <person name="Bowden K.E."/>
            <person name="Tondella M.L."/>
            <person name="Williams M.M."/>
        </authorList>
    </citation>
    <scope>NUCLEOTIDE SEQUENCE [LARGE SCALE GENOMIC DNA]</scope>
    <source>
        <strain evidence="4">H720</strain>
    </source>
</reference>
<evidence type="ECO:0000256" key="1">
    <source>
        <dbReference type="SAM" id="MobiDB-lite"/>
    </source>
</evidence>
<name>A0AAN1VH06_9BORD</name>
<organism evidence="3 4">
    <name type="scientific">Bordetella hinzii</name>
    <dbReference type="NCBI Taxonomy" id="103855"/>
    <lineage>
        <taxon>Bacteria</taxon>
        <taxon>Pseudomonadati</taxon>
        <taxon>Pseudomonadota</taxon>
        <taxon>Betaproteobacteria</taxon>
        <taxon>Burkholderiales</taxon>
        <taxon>Alcaligenaceae</taxon>
        <taxon>Bordetella</taxon>
    </lineage>
</organism>
<dbReference type="GeneID" id="92993948"/>
<dbReference type="KEGG" id="bhz:ACR54_02525"/>
<keyword evidence="2" id="KW-0732">Signal</keyword>
<protein>
    <submittedName>
        <fullName evidence="3">Uncharacterized protein</fullName>
    </submittedName>
</protein>
<gene>
    <name evidence="3" type="ORF">CS347_18270</name>
</gene>
<dbReference type="Proteomes" id="UP000282741">
    <property type="component" value="Chromosome"/>
</dbReference>